<reference evidence="2 3" key="1">
    <citation type="submission" date="2019-07" db="EMBL/GenBank/DDBJ databases">
        <title>Hymenobacter sp. straun FUR1 Genome sequencing and assembly.</title>
        <authorList>
            <person name="Chhetri G."/>
        </authorList>
    </citation>
    <scope>NUCLEOTIDE SEQUENCE [LARGE SCALE GENOMIC DNA]</scope>
    <source>
        <strain evidence="2 3">Fur1</strain>
    </source>
</reference>
<dbReference type="Proteomes" id="UP000317624">
    <property type="component" value="Unassembled WGS sequence"/>
</dbReference>
<dbReference type="OrthoDB" id="4226606at2"/>
<dbReference type="InterPro" id="IPR010064">
    <property type="entry name" value="HK97-gp10_tail"/>
</dbReference>
<organism evidence="2 3">
    <name type="scientific">Hymenobacter setariae</name>
    <dbReference type="NCBI Taxonomy" id="2594794"/>
    <lineage>
        <taxon>Bacteria</taxon>
        <taxon>Pseudomonadati</taxon>
        <taxon>Bacteroidota</taxon>
        <taxon>Cytophagia</taxon>
        <taxon>Cytophagales</taxon>
        <taxon>Hymenobacteraceae</taxon>
        <taxon>Hymenobacter</taxon>
    </lineage>
</organism>
<evidence type="ECO:0000313" key="2">
    <source>
        <dbReference type="EMBL" id="TVT39632.1"/>
    </source>
</evidence>
<evidence type="ECO:0000313" key="3">
    <source>
        <dbReference type="Proteomes" id="UP000317624"/>
    </source>
</evidence>
<evidence type="ECO:0000256" key="1">
    <source>
        <dbReference type="SAM" id="MobiDB-lite"/>
    </source>
</evidence>
<gene>
    <name evidence="2" type="ORF">FNT36_18495</name>
</gene>
<dbReference type="Pfam" id="PF04883">
    <property type="entry name" value="HK97-gp10_like"/>
    <property type="match status" value="1"/>
</dbReference>
<accession>A0A558BT13</accession>
<keyword evidence="3" id="KW-1185">Reference proteome</keyword>
<name>A0A558BT13_9BACT</name>
<comment type="caution">
    <text evidence="2">The sequence shown here is derived from an EMBL/GenBank/DDBJ whole genome shotgun (WGS) entry which is preliminary data.</text>
</comment>
<sequence>MRATLIKLSLFRKLAGVLVYFLRPIPVAKNLSFVGIEELGQVLDGLSNDKKLSNKVVRGILNKAAKPIITEAQSRVSKDNGDLQKSIGSIPGRGRGKGEQVYVGPRRGGRFKGYAGHLVEYGTAPHIIKAKAAEGKLHLRGNVFVEEVQHPGAAAKPFMRPAFDSKKDEAIGIIKAECKSIIEDAFKSVFK</sequence>
<evidence type="ECO:0008006" key="4">
    <source>
        <dbReference type="Google" id="ProtNLM"/>
    </source>
</evidence>
<feature type="region of interest" description="Disordered" evidence="1">
    <location>
        <begin position="80"/>
        <end position="99"/>
    </location>
</feature>
<dbReference type="EMBL" id="VMRJ01000004">
    <property type="protein sequence ID" value="TVT39632.1"/>
    <property type="molecule type" value="Genomic_DNA"/>
</dbReference>
<proteinExistence type="predicted"/>
<dbReference type="AlphaFoldDB" id="A0A558BT13"/>
<protein>
    <recommendedName>
        <fullName evidence="4">HK97 gp10 family phage protein</fullName>
    </recommendedName>
</protein>
<dbReference type="NCBIfam" id="TIGR01725">
    <property type="entry name" value="phge_HK97_gp10"/>
    <property type="match status" value="1"/>
</dbReference>